<proteinExistence type="predicted"/>
<evidence type="ECO:0000313" key="2">
    <source>
        <dbReference type="Proteomes" id="UP000315280"/>
    </source>
</evidence>
<gene>
    <name evidence="1" type="primary">13</name>
    <name evidence="1" type="ORF">SEA_FUZZBUSTER_13</name>
</gene>
<organism evidence="1 2">
    <name type="scientific">Microbacterium phage FuzzBuster</name>
    <dbReference type="NCBI Taxonomy" id="2590935"/>
    <lineage>
        <taxon>Viruses</taxon>
        <taxon>Duplodnaviria</taxon>
        <taxon>Heunggongvirae</taxon>
        <taxon>Uroviricota</taxon>
        <taxon>Caudoviricetes</taxon>
        <taxon>Hodgkinviridae</taxon>
        <taxon>Fuzzbustervirus</taxon>
        <taxon>Fuzzbustervirus fuzzbuster</taxon>
    </lineage>
</organism>
<sequence length="86" mass="9339">MTLPTQAEFEALIIEALRDEGDLMTLGAENGVEIDGHGPSDGGTTPVEGYFTHEGRRHYFSATLSVTLDDFDGFGEGDDDDIDEEE</sequence>
<dbReference type="EMBL" id="MN062720">
    <property type="protein sequence ID" value="QDP45497.1"/>
    <property type="molecule type" value="Genomic_DNA"/>
</dbReference>
<protein>
    <submittedName>
        <fullName evidence="1">Uncharacterized protein</fullName>
    </submittedName>
</protein>
<evidence type="ECO:0000313" key="1">
    <source>
        <dbReference type="EMBL" id="QDP45497.1"/>
    </source>
</evidence>
<accession>A0A516KUZ2</accession>
<name>A0A516KUZ2_9CAUD</name>
<reference evidence="1 2" key="1">
    <citation type="submission" date="2019-06" db="EMBL/GenBank/DDBJ databases">
        <authorList>
            <person name="Austin C.R."/>
            <person name="Baumgardner C.A."/>
            <person name="Baysinger H.J."/>
            <person name="David A.M."/>
            <person name="Folse N.B."/>
            <person name="Gammon C.A."/>
            <person name="Garcia V.M."/>
            <person name="Gobble C.S."/>
            <person name="Herold B.N."/>
            <person name="Huamancondor M.S."/>
            <person name="Matheson G.R."/>
            <person name="Mondragon I."/>
            <person name="Nemes S.A."/>
            <person name="Neri L.M."/>
            <person name="Renaud V.D."/>
            <person name="Rigsbee E.A."/>
            <person name="Rockette B.M."/>
            <person name="Santiago M.R."/>
            <person name="Savage M.D."/>
            <person name="Simpson J.M."/>
            <person name="Slentz J.N."/>
            <person name="Spencer B.G."/>
            <person name="White D.J."/>
            <person name="Yarboro C.B."/>
            <person name="Anderson E.L."/>
            <person name="Wallen J.R."/>
            <person name="Gainey M.D."/>
            <person name="Garlena R.A."/>
            <person name="Russell D.A."/>
            <person name="Pope W.H."/>
            <person name="Jacobs-Sera D."/>
            <person name="Hatfull G.F."/>
        </authorList>
    </citation>
    <scope>NUCLEOTIDE SEQUENCE [LARGE SCALE GENOMIC DNA]</scope>
</reference>
<dbReference type="Proteomes" id="UP000315280">
    <property type="component" value="Segment"/>
</dbReference>
<keyword evidence="2" id="KW-1185">Reference proteome</keyword>